<dbReference type="AlphaFoldDB" id="U5C1X5"/>
<name>U5C1X5_9BACT</name>
<evidence type="ECO:0000313" key="2">
    <source>
        <dbReference type="EMBL" id="ERM82911.1"/>
    </source>
</evidence>
<dbReference type="Proteomes" id="UP000016843">
    <property type="component" value="Unassembled WGS sequence"/>
</dbReference>
<organism evidence="2 3">
    <name type="scientific">Rhodonellum psychrophilum GCM71 = DSM 17998</name>
    <dbReference type="NCBI Taxonomy" id="1123057"/>
    <lineage>
        <taxon>Bacteria</taxon>
        <taxon>Pseudomonadati</taxon>
        <taxon>Bacteroidota</taxon>
        <taxon>Cytophagia</taxon>
        <taxon>Cytophagales</taxon>
        <taxon>Cytophagaceae</taxon>
        <taxon>Rhodonellum</taxon>
    </lineage>
</organism>
<reference evidence="2 3" key="1">
    <citation type="journal article" date="2013" name="Genome Announc.">
        <title>Draft Genome Sequence of the Psychrophilic and Alkaliphilic Rhodonellum psychrophilum Strain GCM71T.</title>
        <authorList>
            <person name="Hauptmann A.L."/>
            <person name="Glaring M.A."/>
            <person name="Hallin P.F."/>
            <person name="Prieme A."/>
            <person name="Stougaard P."/>
        </authorList>
    </citation>
    <scope>NUCLEOTIDE SEQUENCE [LARGE SCALE GENOMIC DNA]</scope>
    <source>
        <strain evidence="2 3">GCM71</strain>
    </source>
</reference>
<gene>
    <name evidence="2" type="ORF">P872_05545</name>
</gene>
<protein>
    <submittedName>
        <fullName evidence="2">Uncharacterized protein</fullName>
    </submittedName>
</protein>
<evidence type="ECO:0000313" key="3">
    <source>
        <dbReference type="Proteomes" id="UP000016843"/>
    </source>
</evidence>
<evidence type="ECO:0000256" key="1">
    <source>
        <dbReference type="SAM" id="MobiDB-lite"/>
    </source>
</evidence>
<dbReference type="EMBL" id="AWXR01000020">
    <property type="protein sequence ID" value="ERM82911.1"/>
    <property type="molecule type" value="Genomic_DNA"/>
</dbReference>
<keyword evidence="3" id="KW-1185">Reference proteome</keyword>
<proteinExistence type="predicted"/>
<accession>U5C1X5</accession>
<comment type="caution">
    <text evidence="2">The sequence shown here is derived from an EMBL/GenBank/DDBJ whole genome shotgun (WGS) entry which is preliminary data.</text>
</comment>
<sequence>MGAFDHRDKIHSLTNSQAGDPGFAVRRSHGVGRGKLIDTQNSFTRLTQLPKRRGAQSPQANHGDIKWFALHFERLFFQKGTKIEKIRCGTIGFRHVGWSKMLPVLTSRHEKRENAFVGRFFKPMEFGNQLILGLFF</sequence>
<feature type="compositionally biased region" description="Basic and acidic residues" evidence="1">
    <location>
        <begin position="1"/>
        <end position="11"/>
    </location>
</feature>
<feature type="region of interest" description="Disordered" evidence="1">
    <location>
        <begin position="1"/>
        <end position="23"/>
    </location>
</feature>